<evidence type="ECO:0000256" key="9">
    <source>
        <dbReference type="ARBA" id="ARBA00032230"/>
    </source>
</evidence>
<dbReference type="Pfam" id="PF02837">
    <property type="entry name" value="Glyco_hydro_2_N"/>
    <property type="match status" value="1"/>
</dbReference>
<comment type="cofactor">
    <cofactor evidence="2">
        <name>Ca(2+)</name>
        <dbReference type="ChEBI" id="CHEBI:29108"/>
    </cofactor>
</comment>
<organism evidence="12 13">
    <name type="scientific">Leyella stercorea</name>
    <dbReference type="NCBI Taxonomy" id="363265"/>
    <lineage>
        <taxon>Bacteria</taxon>
        <taxon>Pseudomonadati</taxon>
        <taxon>Bacteroidota</taxon>
        <taxon>Bacteroidia</taxon>
        <taxon>Bacteroidales</taxon>
        <taxon>Prevotellaceae</taxon>
        <taxon>Leyella</taxon>
    </lineage>
</organism>
<evidence type="ECO:0000313" key="13">
    <source>
        <dbReference type="Proteomes" id="UP000286598"/>
    </source>
</evidence>
<comment type="subunit">
    <text evidence="4">Monomer.</text>
</comment>
<dbReference type="InterPro" id="IPR017853">
    <property type="entry name" value="GH"/>
</dbReference>
<evidence type="ECO:0000256" key="2">
    <source>
        <dbReference type="ARBA" id="ARBA00001913"/>
    </source>
</evidence>
<dbReference type="SUPFAM" id="SSF49303">
    <property type="entry name" value="beta-Galactosidase/glucuronidase domain"/>
    <property type="match status" value="2"/>
</dbReference>
<evidence type="ECO:0000256" key="6">
    <source>
        <dbReference type="ARBA" id="ARBA00022801"/>
    </source>
</evidence>
<dbReference type="AlphaFoldDB" id="A0A415GMC0"/>
<accession>A0A415GMC0</accession>
<evidence type="ECO:0000256" key="5">
    <source>
        <dbReference type="ARBA" id="ARBA00012756"/>
    </source>
</evidence>
<keyword evidence="8" id="KW-0326">Glycosidase</keyword>
<dbReference type="GO" id="GO:0030246">
    <property type="term" value="F:carbohydrate binding"/>
    <property type="evidence" value="ECO:0007669"/>
    <property type="project" value="InterPro"/>
</dbReference>
<gene>
    <name evidence="12" type="ORF">DW060_06750</name>
</gene>
<sequence length="1056" mass="120340">MKHLLLTLAIAGMTPCHIYAANETDKATEPTFTEWHDLSVNNVNRFATRTSFFAYENREDALKGDRDKSSNFLSIEGDWHFQWVENADQRPTDFFRTDYDDAAWKTMRVPGIWELNGYGDPEYVNIGFAWRGHFKNNPPMVPTKDNHVGSYRRTIRIPDSWDGRQVIAHFGSVTSNMYLWVNGKFVGYAEDSKSAMEFDITPYLKKGDNLIAFQSFRWCDGSYSEDQDFWRLSGVARDCFLYSRSQTAHVDDVRVTPDLDAEYKNGSLAVALKAKGNAKFLIDLIAPDGDVVSRKIINSSKVKKQKGRNVAVVNATVKFDVENPLKWTAETPNLYKVVVTVQQDNKDVESVPVRTGFRKVEIKNKQLLVNGQPILIKGANRHEIDPDGGYVISRERMLEDVKLMKQFNVNAVRTCHYPDDPYFYELCDEYGIYVCAEANQESHGFFYDSDAITTTDLFAKQIMERNEHNVHNQYNHPSVIYWSMGNETADSKNFAAVKKWINEFDPSRPVHYERAILGDNTDFYAEMYITPEAAERYAKDPASPKPMIHCEYAHAMGNSCGVMQDYWDLIRKYPIYQGGFIWDFVDQGLRGKDAKGNMIYNYGGDFNSYDPSDNNFNCNGFISPDRKPNPEAYEVGYWYQNIWTKPANLAEKKFNVYNENFFRPLDNVSLSWAIVADGIERQNGTIADLSEVKAQSSADFTLPYNLDNLNEANDVMLNIEYRLKNDEGLQKAGDVVAYQQFALREAKGADLSLSENEAKALKAVKLTDKKKEPLLTLQAQNFTLAFDRATGFITRYEVGGNSLLGEGGSLKPNFWRAVTDNDMGAQSQNNFAAWRTPKMKLRSLTVDKKLKTVVAVYNMPAVKSTLTLTYQVEANGTLVVTQDLKTTPGAKVSEMLRFGMVMNLPYDMDQVQWNGRGPVENYSDRKISQNVGIYHSTADDLFYPYVRPQETGTMSDLRWWNQTDKNGVGFRVESDKRFSASALHYDLLTLDEGAEKHQRHSQSVEKSKYTNLFIDLVQSGVGGVDSWGGDGRARKGHRVEYKDYTFSFRLAPKTLY</sequence>
<comment type="caution">
    <text evidence="12">The sequence shown here is derived from an EMBL/GenBank/DDBJ whole genome shotgun (WGS) entry which is preliminary data.</text>
</comment>
<dbReference type="Pfam" id="PF16353">
    <property type="entry name" value="LacZ_4"/>
    <property type="match status" value="1"/>
</dbReference>
<evidence type="ECO:0000256" key="3">
    <source>
        <dbReference type="ARBA" id="ARBA00007401"/>
    </source>
</evidence>
<protein>
    <recommendedName>
        <fullName evidence="5">beta-galactosidase</fullName>
        <ecNumber evidence="5">3.2.1.23</ecNumber>
    </recommendedName>
    <alternativeName>
        <fullName evidence="9">Lactase</fullName>
    </alternativeName>
</protein>
<dbReference type="PANTHER" id="PTHR46323:SF2">
    <property type="entry name" value="BETA-GALACTOSIDASE"/>
    <property type="match status" value="1"/>
</dbReference>
<dbReference type="Pfam" id="PF00703">
    <property type="entry name" value="Glyco_hydro_2"/>
    <property type="match status" value="1"/>
</dbReference>
<dbReference type="InterPro" id="IPR006101">
    <property type="entry name" value="Glyco_hydro_2"/>
</dbReference>
<dbReference type="InterPro" id="IPR006104">
    <property type="entry name" value="Glyco_hydro_2_N"/>
</dbReference>
<dbReference type="SUPFAM" id="SSF51445">
    <property type="entry name" value="(Trans)glycosidases"/>
    <property type="match status" value="1"/>
</dbReference>
<evidence type="ECO:0000259" key="11">
    <source>
        <dbReference type="SMART" id="SM01038"/>
    </source>
</evidence>
<dbReference type="InterPro" id="IPR036156">
    <property type="entry name" value="Beta-gal/glucu_dom_sf"/>
</dbReference>
<dbReference type="EC" id="3.2.1.23" evidence="5"/>
<feature type="chain" id="PRO_5018996002" description="beta-galactosidase" evidence="10">
    <location>
        <begin position="21"/>
        <end position="1056"/>
    </location>
</feature>
<dbReference type="GO" id="GO:0009341">
    <property type="term" value="C:beta-galactosidase complex"/>
    <property type="evidence" value="ECO:0007669"/>
    <property type="project" value="InterPro"/>
</dbReference>
<dbReference type="Gene3D" id="2.60.40.10">
    <property type="entry name" value="Immunoglobulins"/>
    <property type="match status" value="2"/>
</dbReference>
<dbReference type="Gene3D" id="3.20.20.80">
    <property type="entry name" value="Glycosidases"/>
    <property type="match status" value="1"/>
</dbReference>
<dbReference type="Pfam" id="PF02929">
    <property type="entry name" value="Bgal_small_N"/>
    <property type="match status" value="1"/>
</dbReference>
<reference evidence="12 13" key="1">
    <citation type="submission" date="2018-08" db="EMBL/GenBank/DDBJ databases">
        <title>A genome reference for cultivated species of the human gut microbiota.</title>
        <authorList>
            <person name="Zou Y."/>
            <person name="Xue W."/>
            <person name="Luo G."/>
        </authorList>
    </citation>
    <scope>NUCLEOTIDE SEQUENCE [LARGE SCALE GENOMIC DNA]</scope>
    <source>
        <strain evidence="12 13">AF42-9</strain>
    </source>
</reference>
<name>A0A415GMC0_9BACT</name>
<dbReference type="OrthoDB" id="9801077at2"/>
<dbReference type="Proteomes" id="UP000286598">
    <property type="component" value="Unassembled WGS sequence"/>
</dbReference>
<feature type="signal peptide" evidence="10">
    <location>
        <begin position="1"/>
        <end position="20"/>
    </location>
</feature>
<dbReference type="InterPro" id="IPR008979">
    <property type="entry name" value="Galactose-bd-like_sf"/>
</dbReference>
<dbReference type="InterPro" id="IPR032312">
    <property type="entry name" value="LacZ_4"/>
</dbReference>
<dbReference type="InterPro" id="IPR004199">
    <property type="entry name" value="B-gal_small/dom_5"/>
</dbReference>
<dbReference type="SUPFAM" id="SSF49785">
    <property type="entry name" value="Galactose-binding domain-like"/>
    <property type="match status" value="1"/>
</dbReference>
<dbReference type="Pfam" id="PF02836">
    <property type="entry name" value="Glyco_hydro_2_C"/>
    <property type="match status" value="1"/>
</dbReference>
<comment type="catalytic activity">
    <reaction evidence="1">
        <text>Hydrolysis of terminal non-reducing beta-D-galactose residues in beta-D-galactosides.</text>
        <dbReference type="EC" id="3.2.1.23"/>
    </reaction>
</comment>
<dbReference type="InterPro" id="IPR006102">
    <property type="entry name" value="Ig-like_GH2"/>
</dbReference>
<dbReference type="Gene3D" id="2.70.98.10">
    <property type="match status" value="1"/>
</dbReference>
<dbReference type="SUPFAM" id="SSF74650">
    <property type="entry name" value="Galactose mutarotase-like"/>
    <property type="match status" value="1"/>
</dbReference>
<dbReference type="PANTHER" id="PTHR46323">
    <property type="entry name" value="BETA-GALACTOSIDASE"/>
    <property type="match status" value="1"/>
</dbReference>
<dbReference type="EMBL" id="QRNO01000028">
    <property type="protein sequence ID" value="RHK50701.1"/>
    <property type="molecule type" value="Genomic_DNA"/>
</dbReference>
<dbReference type="InterPro" id="IPR050347">
    <property type="entry name" value="Bact_Beta-galactosidase"/>
</dbReference>
<evidence type="ECO:0000313" key="12">
    <source>
        <dbReference type="EMBL" id="RHK50701.1"/>
    </source>
</evidence>
<keyword evidence="6" id="KW-0378">Hydrolase</keyword>
<evidence type="ECO:0000256" key="1">
    <source>
        <dbReference type="ARBA" id="ARBA00001412"/>
    </source>
</evidence>
<proteinExistence type="inferred from homology"/>
<dbReference type="SMART" id="SM01038">
    <property type="entry name" value="Bgal_small_N"/>
    <property type="match status" value="1"/>
</dbReference>
<dbReference type="Gene3D" id="2.60.120.260">
    <property type="entry name" value="Galactose-binding domain-like"/>
    <property type="match status" value="1"/>
</dbReference>
<keyword evidence="10" id="KW-0732">Signal</keyword>
<evidence type="ECO:0000256" key="7">
    <source>
        <dbReference type="ARBA" id="ARBA00022837"/>
    </source>
</evidence>
<evidence type="ECO:0000256" key="4">
    <source>
        <dbReference type="ARBA" id="ARBA00011245"/>
    </source>
</evidence>
<dbReference type="PRINTS" id="PR00132">
    <property type="entry name" value="GLHYDRLASE2"/>
</dbReference>
<evidence type="ECO:0000256" key="10">
    <source>
        <dbReference type="SAM" id="SignalP"/>
    </source>
</evidence>
<keyword evidence="13" id="KW-1185">Reference proteome</keyword>
<dbReference type="InterPro" id="IPR011013">
    <property type="entry name" value="Gal_mutarotase_sf_dom"/>
</dbReference>
<dbReference type="GO" id="GO:0005990">
    <property type="term" value="P:lactose catabolic process"/>
    <property type="evidence" value="ECO:0007669"/>
    <property type="project" value="TreeGrafter"/>
</dbReference>
<dbReference type="InterPro" id="IPR006103">
    <property type="entry name" value="Glyco_hydro_2_cat"/>
</dbReference>
<dbReference type="FunFam" id="3.20.20.80:FF:000121">
    <property type="entry name" value="Beta-galactosidase"/>
    <property type="match status" value="1"/>
</dbReference>
<feature type="domain" description="Beta galactosidase small chain/" evidence="11">
    <location>
        <begin position="776"/>
        <end position="1051"/>
    </location>
</feature>
<evidence type="ECO:0000256" key="8">
    <source>
        <dbReference type="ARBA" id="ARBA00023295"/>
    </source>
</evidence>
<comment type="similarity">
    <text evidence="3">Belongs to the glycosyl hydrolase 2 family.</text>
</comment>
<keyword evidence="7" id="KW-0106">Calcium</keyword>
<dbReference type="GO" id="GO:0004565">
    <property type="term" value="F:beta-galactosidase activity"/>
    <property type="evidence" value="ECO:0007669"/>
    <property type="project" value="UniProtKB-EC"/>
</dbReference>
<dbReference type="InterPro" id="IPR013783">
    <property type="entry name" value="Ig-like_fold"/>
</dbReference>
<dbReference type="InterPro" id="IPR014718">
    <property type="entry name" value="GH-type_carb-bd"/>
</dbReference>